<dbReference type="Proteomes" id="UP000516696">
    <property type="component" value="Chromosome"/>
</dbReference>
<dbReference type="AlphaFoldDB" id="A0AAE7MP15"/>
<gene>
    <name evidence="1" type="ORF">EGM181_06860</name>
</gene>
<accession>A0AAE7MP15</accession>
<evidence type="ECO:0000313" key="2">
    <source>
        <dbReference type="Proteomes" id="UP000516696"/>
    </source>
</evidence>
<organism evidence="1 2">
    <name type="scientific">Enterococcus gallinarum</name>
    <dbReference type="NCBI Taxonomy" id="1353"/>
    <lineage>
        <taxon>Bacteria</taxon>
        <taxon>Bacillati</taxon>
        <taxon>Bacillota</taxon>
        <taxon>Bacilli</taxon>
        <taxon>Lactobacillales</taxon>
        <taxon>Enterococcaceae</taxon>
        <taxon>Enterococcus</taxon>
    </lineage>
</organism>
<proteinExistence type="predicted"/>
<sequence>MSGLIKRLKEERIQGSSAVLNYSNFDYWVNWDDIVDIVEDHDQPQLNENQQIVLEWLKEEKNNSNLTAFDCIYSFIYGNPEDLVTQNWAELNAKEEAQVLEAFGQWAQEQEEE</sequence>
<name>A0AAE7MP15_ENTGA</name>
<dbReference type="RefSeq" id="WP_192189549.1">
    <property type="nucleotide sequence ID" value="NZ_CP050485.1"/>
</dbReference>
<reference evidence="1 2" key="1">
    <citation type="submission" date="2020-03" db="EMBL/GenBank/DDBJ databases">
        <title>Characterization of ganglioside-mimicking enterococci.</title>
        <authorList>
            <person name="Patry R.T."/>
            <person name="Nothaft H."/>
            <person name="Bridger R."/>
            <person name="Shajahan A."/>
            <person name="Huynh S."/>
            <person name="Sanchez S."/>
            <person name="Azadi P."/>
            <person name="Cooper K."/>
            <person name="Miller W.G."/>
            <person name="Parker C.T."/>
            <person name="Wells L."/>
            <person name="Szymanski C.M."/>
        </authorList>
    </citation>
    <scope>NUCLEOTIDE SEQUENCE [LARGE SCALE GENOMIC DNA]</scope>
    <source>
        <strain evidence="1 2">EGM181</strain>
    </source>
</reference>
<protein>
    <submittedName>
        <fullName evidence="1">Uncharacterized protein</fullName>
    </submittedName>
</protein>
<dbReference type="EMBL" id="CP050485">
    <property type="protein sequence ID" value="QOG26982.1"/>
    <property type="molecule type" value="Genomic_DNA"/>
</dbReference>
<evidence type="ECO:0000313" key="1">
    <source>
        <dbReference type="EMBL" id="QOG26982.1"/>
    </source>
</evidence>